<name>A0A814QS77_9BILA</name>
<dbReference type="Proteomes" id="UP000682733">
    <property type="component" value="Unassembled WGS sequence"/>
</dbReference>
<evidence type="ECO:0000313" key="6">
    <source>
        <dbReference type="Proteomes" id="UP000663829"/>
    </source>
</evidence>
<comment type="caution">
    <text evidence="3">The sequence shown here is derived from an EMBL/GenBank/DDBJ whole genome shotgun (WGS) entry which is preliminary data.</text>
</comment>
<keyword evidence="1" id="KW-0315">Glutamine amidotransferase</keyword>
<dbReference type="SUPFAM" id="SSF52540">
    <property type="entry name" value="P-loop containing nucleoside triphosphate hydrolases"/>
    <property type="match status" value="1"/>
</dbReference>
<organism evidence="3 6">
    <name type="scientific">Didymodactylos carnosus</name>
    <dbReference type="NCBI Taxonomy" id="1234261"/>
    <lineage>
        <taxon>Eukaryota</taxon>
        <taxon>Metazoa</taxon>
        <taxon>Spiralia</taxon>
        <taxon>Gnathifera</taxon>
        <taxon>Rotifera</taxon>
        <taxon>Eurotatoria</taxon>
        <taxon>Bdelloidea</taxon>
        <taxon>Philodinida</taxon>
        <taxon>Philodinidae</taxon>
        <taxon>Didymodactylos</taxon>
    </lineage>
</organism>
<evidence type="ECO:0000313" key="2">
    <source>
        <dbReference type="EMBL" id="CAF1045236.1"/>
    </source>
</evidence>
<sequence>MSSLAVQPFESRLLFISGDQSGVGKSSIAMGILAMLLKSGSYISSELAYIKPCTQCEDVQLVCKYCQINSIAHQSLGPIIFYQGYTQQCIDGTAPDTVNERHEKIKQAVTEISKGKKLVLVDGVGYPAVGSVCGVSNADVALLLQAPILVVGRPGIGNAIDSMNYIIAYFNTHSVTVLGGCWNKIPDDNNRTKHYVTKYYRQNKDYSHFSCYGFIPMTNDQKKYPADNAEVNNKGLSCRLKISETDMHLTEKEKLICDVIIESVEANFDLKMLLEDLERYYTTKFQCT</sequence>
<dbReference type="OrthoDB" id="426250at2759"/>
<dbReference type="AlphaFoldDB" id="A0A814QS77"/>
<gene>
    <name evidence="3" type="ORF">GPM918_LOCUS19745</name>
    <name evidence="2" type="ORF">OVA965_LOCUS16689</name>
    <name evidence="5" type="ORF">SRO942_LOCUS19742</name>
    <name evidence="4" type="ORF">TMI583_LOCUS16699</name>
</gene>
<keyword evidence="6" id="KW-1185">Reference proteome</keyword>
<dbReference type="Proteomes" id="UP000681722">
    <property type="component" value="Unassembled WGS sequence"/>
</dbReference>
<dbReference type="Proteomes" id="UP000677228">
    <property type="component" value="Unassembled WGS sequence"/>
</dbReference>
<dbReference type="PANTHER" id="PTHR21343:SF10">
    <property type="entry name" value="DRTGG DOMAIN-CONTAINING PROTEIN"/>
    <property type="match status" value="1"/>
</dbReference>
<dbReference type="EMBL" id="CAJNOQ010006064">
    <property type="protein sequence ID" value="CAF1122143.1"/>
    <property type="molecule type" value="Genomic_DNA"/>
</dbReference>
<dbReference type="EMBL" id="CAJNOK010007808">
    <property type="protein sequence ID" value="CAF1045236.1"/>
    <property type="molecule type" value="Genomic_DNA"/>
</dbReference>
<dbReference type="Pfam" id="PF13500">
    <property type="entry name" value="AAA_26"/>
    <property type="match status" value="1"/>
</dbReference>
<accession>A0A814QS77</accession>
<protein>
    <submittedName>
        <fullName evidence="3">Uncharacterized protein</fullName>
    </submittedName>
</protein>
<evidence type="ECO:0000313" key="5">
    <source>
        <dbReference type="EMBL" id="CAF3885657.1"/>
    </source>
</evidence>
<dbReference type="CDD" id="cd03109">
    <property type="entry name" value="DTBS"/>
    <property type="match status" value="1"/>
</dbReference>
<evidence type="ECO:0000313" key="4">
    <source>
        <dbReference type="EMBL" id="CAF3813264.1"/>
    </source>
</evidence>
<dbReference type="Proteomes" id="UP000663829">
    <property type="component" value="Unassembled WGS sequence"/>
</dbReference>
<dbReference type="InterPro" id="IPR027417">
    <property type="entry name" value="P-loop_NTPase"/>
</dbReference>
<dbReference type="EMBL" id="CAJOBC010006064">
    <property type="protein sequence ID" value="CAF3885657.1"/>
    <property type="molecule type" value="Genomic_DNA"/>
</dbReference>
<evidence type="ECO:0000313" key="3">
    <source>
        <dbReference type="EMBL" id="CAF1122143.1"/>
    </source>
</evidence>
<dbReference type="PANTHER" id="PTHR21343">
    <property type="entry name" value="DETHIOBIOTIN SYNTHETASE"/>
    <property type="match status" value="1"/>
</dbReference>
<dbReference type="EMBL" id="CAJOBA010007820">
    <property type="protein sequence ID" value="CAF3813264.1"/>
    <property type="molecule type" value="Genomic_DNA"/>
</dbReference>
<reference evidence="3" key="1">
    <citation type="submission" date="2021-02" db="EMBL/GenBank/DDBJ databases">
        <authorList>
            <person name="Nowell W R."/>
        </authorList>
    </citation>
    <scope>NUCLEOTIDE SEQUENCE</scope>
</reference>
<evidence type="ECO:0000256" key="1">
    <source>
        <dbReference type="ARBA" id="ARBA00022962"/>
    </source>
</evidence>
<proteinExistence type="predicted"/>
<dbReference type="Gene3D" id="3.40.50.300">
    <property type="entry name" value="P-loop containing nucleotide triphosphate hydrolases"/>
    <property type="match status" value="1"/>
</dbReference>